<reference evidence="2" key="1">
    <citation type="journal article" date="2014" name="Int. J. Syst. Evol. Microbiol.">
        <title>Complete genome sequence of Corynebacterium casei LMG S-19264T (=DSM 44701T), isolated from a smear-ripened cheese.</title>
        <authorList>
            <consortium name="US DOE Joint Genome Institute (JGI-PGF)"/>
            <person name="Walter F."/>
            <person name="Albersmeier A."/>
            <person name="Kalinowski J."/>
            <person name="Ruckert C."/>
        </authorList>
    </citation>
    <scope>NUCLEOTIDE SEQUENCE</scope>
    <source>
        <strain evidence="2">CGMCC 1.15371</strain>
    </source>
</reference>
<evidence type="ECO:0000313" key="3">
    <source>
        <dbReference type="Proteomes" id="UP000628775"/>
    </source>
</evidence>
<feature type="transmembrane region" description="Helical" evidence="1">
    <location>
        <begin position="145"/>
        <end position="165"/>
    </location>
</feature>
<feature type="transmembrane region" description="Helical" evidence="1">
    <location>
        <begin position="75"/>
        <end position="93"/>
    </location>
</feature>
<keyword evidence="1" id="KW-0812">Transmembrane</keyword>
<feature type="transmembrane region" description="Helical" evidence="1">
    <location>
        <begin position="105"/>
        <end position="133"/>
    </location>
</feature>
<protein>
    <recommendedName>
        <fullName evidence="4">DUF624 domain-containing protein</fullName>
    </recommendedName>
</protein>
<dbReference type="EMBL" id="BMIR01000016">
    <property type="protein sequence ID" value="GGE49404.1"/>
    <property type="molecule type" value="Genomic_DNA"/>
</dbReference>
<dbReference type="Proteomes" id="UP000628775">
    <property type="component" value="Unassembled WGS sequence"/>
</dbReference>
<keyword evidence="1" id="KW-0472">Membrane</keyword>
<evidence type="ECO:0008006" key="4">
    <source>
        <dbReference type="Google" id="ProtNLM"/>
    </source>
</evidence>
<name>A0A8J2YKB2_9BACL</name>
<comment type="caution">
    <text evidence="2">The sequence shown here is derived from an EMBL/GenBank/DDBJ whole genome shotgun (WGS) entry which is preliminary data.</text>
</comment>
<organism evidence="2 3">
    <name type="scientific">Pullulanibacillus camelliae</name>
    <dbReference type="NCBI Taxonomy" id="1707096"/>
    <lineage>
        <taxon>Bacteria</taxon>
        <taxon>Bacillati</taxon>
        <taxon>Bacillota</taxon>
        <taxon>Bacilli</taxon>
        <taxon>Bacillales</taxon>
        <taxon>Sporolactobacillaceae</taxon>
        <taxon>Pullulanibacillus</taxon>
    </lineage>
</organism>
<evidence type="ECO:0000313" key="2">
    <source>
        <dbReference type="EMBL" id="GGE49404.1"/>
    </source>
</evidence>
<gene>
    <name evidence="2" type="primary">yteU</name>
    <name evidence="2" type="ORF">GCM10011391_30250</name>
</gene>
<reference evidence="2" key="2">
    <citation type="submission" date="2020-09" db="EMBL/GenBank/DDBJ databases">
        <authorList>
            <person name="Sun Q."/>
            <person name="Zhou Y."/>
        </authorList>
    </citation>
    <scope>NUCLEOTIDE SEQUENCE</scope>
    <source>
        <strain evidence="2">CGMCC 1.15371</strain>
    </source>
</reference>
<keyword evidence="3" id="KW-1185">Reference proteome</keyword>
<dbReference type="InterPro" id="IPR006938">
    <property type="entry name" value="DUF624"/>
</dbReference>
<feature type="transmembrane region" description="Helical" evidence="1">
    <location>
        <begin position="20"/>
        <end position="48"/>
    </location>
</feature>
<accession>A0A8J2YKB2</accession>
<proteinExistence type="predicted"/>
<dbReference type="Pfam" id="PF04854">
    <property type="entry name" value="DUF624"/>
    <property type="match status" value="1"/>
</dbReference>
<feature type="transmembrane region" description="Helical" evidence="1">
    <location>
        <begin position="171"/>
        <end position="193"/>
    </location>
</feature>
<dbReference type="AlphaFoldDB" id="A0A8J2YKB2"/>
<dbReference type="RefSeq" id="WP_188696020.1">
    <property type="nucleotide sequence ID" value="NZ_BMIR01000016.1"/>
</dbReference>
<sequence>MQLNGLMNGFYRAGEWVIRLVYANCLWLIFTLLGLGLFGLMPATIALFSLLRRWIMGHEDVAPFHLFKQCFRQEFFKANGIGLLFLAIGYMLRMDILYFKSSSDVLFQLFLVLMLGLGIVYFIVLLHFFPVYVHFDVPFLHYFKYALIIGVTQLSSTLMMVIGSIALFCLYWYFSGLIPLFCVSLVALNLMWFNHRAVKKIEYEQAARAINIKNE</sequence>
<keyword evidence="1" id="KW-1133">Transmembrane helix</keyword>
<evidence type="ECO:0000256" key="1">
    <source>
        <dbReference type="SAM" id="Phobius"/>
    </source>
</evidence>